<protein>
    <recommendedName>
        <fullName evidence="3">N-acetyltransferase domain-containing protein</fullName>
    </recommendedName>
</protein>
<organism evidence="1 2">
    <name type="scientific">Pseudomonas meliae</name>
    <dbReference type="NCBI Taxonomy" id="86176"/>
    <lineage>
        <taxon>Bacteria</taxon>
        <taxon>Pseudomonadati</taxon>
        <taxon>Pseudomonadota</taxon>
        <taxon>Gammaproteobacteria</taxon>
        <taxon>Pseudomonadales</taxon>
        <taxon>Pseudomonadaceae</taxon>
        <taxon>Pseudomonas</taxon>
    </lineage>
</organism>
<name>A0A0P9V2F4_9PSED</name>
<evidence type="ECO:0000313" key="2">
    <source>
        <dbReference type="Proteomes" id="UP000050455"/>
    </source>
</evidence>
<dbReference type="AlphaFoldDB" id="A0A0P9V2F4"/>
<accession>A0A0P9V2F4</accession>
<proteinExistence type="predicted"/>
<evidence type="ECO:0008006" key="3">
    <source>
        <dbReference type="Google" id="ProtNLM"/>
    </source>
</evidence>
<evidence type="ECO:0000313" key="1">
    <source>
        <dbReference type="EMBL" id="KPX92082.1"/>
    </source>
</evidence>
<keyword evidence="2" id="KW-1185">Reference proteome</keyword>
<sequence>MAFFDPIRDYFHRRQAKYLNELASRVHLVSRRQESQRGNFVFPGTDYLDDIQIAGQRVGYVSYGINPLNDRVYINKIEIELEHQRQGIGLGVLWRLQLTHQVPIVPLYQYGNSNGFWSLARQRLEGAGALIEDQLRTDTELDVEKQRWEHLVPELAHERKIREMMESPEWPEIEAGFMARQKL</sequence>
<dbReference type="PATRIC" id="fig|86176.4.peg.3917"/>
<dbReference type="RefSeq" id="WP_044345911.1">
    <property type="nucleotide sequence ID" value="NZ_JYHE01000263.1"/>
</dbReference>
<reference evidence="1 2" key="1">
    <citation type="submission" date="2015-09" db="EMBL/GenBank/DDBJ databases">
        <title>Genome announcement of multiple Pseudomonas syringae strains.</title>
        <authorList>
            <person name="Thakur S."/>
            <person name="Wang P.W."/>
            <person name="Gong Y."/>
            <person name="Weir B.S."/>
            <person name="Guttman D.S."/>
        </authorList>
    </citation>
    <scope>NUCLEOTIDE SEQUENCE [LARGE SCALE GENOMIC DNA]</scope>
    <source>
        <strain evidence="1 2">ICMP6289</strain>
    </source>
</reference>
<dbReference type="EMBL" id="LJQT01000135">
    <property type="protein sequence ID" value="KPX92082.1"/>
    <property type="molecule type" value="Genomic_DNA"/>
</dbReference>
<comment type="caution">
    <text evidence="1">The sequence shown here is derived from an EMBL/GenBank/DDBJ whole genome shotgun (WGS) entry which is preliminary data.</text>
</comment>
<gene>
    <name evidence="1" type="ORF">ALO64_03493</name>
</gene>
<dbReference type="Proteomes" id="UP000050455">
    <property type="component" value="Unassembled WGS sequence"/>
</dbReference>